<gene>
    <name evidence="7" type="ORF">L211DRAFT_793816</name>
</gene>
<dbReference type="STRING" id="1051890.A0A3N4LAG2"/>
<dbReference type="GO" id="GO:0005669">
    <property type="term" value="C:transcription factor TFIID complex"/>
    <property type="evidence" value="ECO:0007669"/>
    <property type="project" value="TreeGrafter"/>
</dbReference>
<keyword evidence="7" id="KW-0396">Initiation factor</keyword>
<dbReference type="PANTHER" id="PTHR21242:SF0">
    <property type="entry name" value="TRANSCRIPTION INITIATION FACTOR TFIID SUBUNIT 10"/>
    <property type="match status" value="1"/>
</dbReference>
<dbReference type="Proteomes" id="UP000267821">
    <property type="component" value="Unassembled WGS sequence"/>
</dbReference>
<evidence type="ECO:0000256" key="6">
    <source>
        <dbReference type="SAM" id="MobiDB-lite"/>
    </source>
</evidence>
<evidence type="ECO:0000256" key="4">
    <source>
        <dbReference type="ARBA" id="ARBA00023242"/>
    </source>
</evidence>
<proteinExistence type="inferred from homology"/>
<comment type="similarity">
    <text evidence="5">Belongs to the TAF10 family.</text>
</comment>
<evidence type="ECO:0000256" key="2">
    <source>
        <dbReference type="ARBA" id="ARBA00023015"/>
    </source>
</evidence>
<organism evidence="7 8">
    <name type="scientific">Terfezia boudieri ATCC MYA-4762</name>
    <dbReference type="NCBI Taxonomy" id="1051890"/>
    <lineage>
        <taxon>Eukaryota</taxon>
        <taxon>Fungi</taxon>
        <taxon>Dikarya</taxon>
        <taxon>Ascomycota</taxon>
        <taxon>Pezizomycotina</taxon>
        <taxon>Pezizomycetes</taxon>
        <taxon>Pezizales</taxon>
        <taxon>Pezizaceae</taxon>
        <taxon>Terfezia</taxon>
    </lineage>
</organism>
<feature type="compositionally biased region" description="Gly residues" evidence="6">
    <location>
        <begin position="155"/>
        <end position="164"/>
    </location>
</feature>
<dbReference type="PRINTS" id="PR01443">
    <property type="entry name" value="TFIID30KDSUB"/>
</dbReference>
<accession>A0A3N4LAG2</accession>
<keyword evidence="8" id="KW-1185">Reference proteome</keyword>
<dbReference type="GO" id="GO:0006367">
    <property type="term" value="P:transcription initiation at RNA polymerase II promoter"/>
    <property type="evidence" value="ECO:0007669"/>
    <property type="project" value="TreeGrafter"/>
</dbReference>
<dbReference type="CDD" id="cd07982">
    <property type="entry name" value="HFD_TAF10"/>
    <property type="match status" value="1"/>
</dbReference>
<feature type="region of interest" description="Disordered" evidence="6">
    <location>
        <begin position="1"/>
        <end position="21"/>
    </location>
</feature>
<keyword evidence="3" id="KW-0804">Transcription</keyword>
<comment type="subcellular location">
    <subcellularLocation>
        <location evidence="1">Nucleus</location>
    </subcellularLocation>
</comment>
<evidence type="ECO:0000313" key="8">
    <source>
        <dbReference type="Proteomes" id="UP000267821"/>
    </source>
</evidence>
<dbReference type="GO" id="GO:1990841">
    <property type="term" value="F:promoter-specific chromatin binding"/>
    <property type="evidence" value="ECO:0007669"/>
    <property type="project" value="TreeGrafter"/>
</dbReference>
<protein>
    <submittedName>
        <fullName evidence="7">Transcription initiation factor IID, TAF10 subunit</fullName>
    </submittedName>
</protein>
<dbReference type="AlphaFoldDB" id="A0A3N4LAG2"/>
<sequence length="194" mass="19585">MADLQHNPSSSSANEENIANGSVGTIQSGGNIAGGLRAVDAGIHAPPPVPRKDKNLREFLAAMDEYAPIIPDAVTDYYLALSGLATNDIRLKRLLALATQKFISDIATDAYQYSRIRANTSGGGNPGGGAGAFGAGGAGSAGGGGGTLRPMPRPGFGGGGGSGSSSGRSVLTMEDLGAAVAEYGVNTKRPEFYR</sequence>
<dbReference type="GO" id="GO:0016251">
    <property type="term" value="F:RNA polymerase II general transcription initiation factor activity"/>
    <property type="evidence" value="ECO:0007669"/>
    <property type="project" value="TreeGrafter"/>
</dbReference>
<keyword evidence="4" id="KW-0539">Nucleus</keyword>
<dbReference type="InterPro" id="IPR003923">
    <property type="entry name" value="TAF10"/>
</dbReference>
<dbReference type="GO" id="GO:0003743">
    <property type="term" value="F:translation initiation factor activity"/>
    <property type="evidence" value="ECO:0007669"/>
    <property type="project" value="UniProtKB-KW"/>
</dbReference>
<dbReference type="OrthoDB" id="154356at2759"/>
<evidence type="ECO:0000256" key="1">
    <source>
        <dbReference type="ARBA" id="ARBA00004123"/>
    </source>
</evidence>
<dbReference type="Pfam" id="PF03540">
    <property type="entry name" value="TAF10"/>
    <property type="match status" value="1"/>
</dbReference>
<reference evidence="7 8" key="1">
    <citation type="journal article" date="2018" name="Nat. Ecol. Evol.">
        <title>Pezizomycetes genomes reveal the molecular basis of ectomycorrhizal truffle lifestyle.</title>
        <authorList>
            <person name="Murat C."/>
            <person name="Payen T."/>
            <person name="Noel B."/>
            <person name="Kuo A."/>
            <person name="Morin E."/>
            <person name="Chen J."/>
            <person name="Kohler A."/>
            <person name="Krizsan K."/>
            <person name="Balestrini R."/>
            <person name="Da Silva C."/>
            <person name="Montanini B."/>
            <person name="Hainaut M."/>
            <person name="Levati E."/>
            <person name="Barry K.W."/>
            <person name="Belfiori B."/>
            <person name="Cichocki N."/>
            <person name="Clum A."/>
            <person name="Dockter R.B."/>
            <person name="Fauchery L."/>
            <person name="Guy J."/>
            <person name="Iotti M."/>
            <person name="Le Tacon F."/>
            <person name="Lindquist E.A."/>
            <person name="Lipzen A."/>
            <person name="Malagnac F."/>
            <person name="Mello A."/>
            <person name="Molinier V."/>
            <person name="Miyauchi S."/>
            <person name="Poulain J."/>
            <person name="Riccioni C."/>
            <person name="Rubini A."/>
            <person name="Sitrit Y."/>
            <person name="Splivallo R."/>
            <person name="Traeger S."/>
            <person name="Wang M."/>
            <person name="Zifcakova L."/>
            <person name="Wipf D."/>
            <person name="Zambonelli A."/>
            <person name="Paolocci F."/>
            <person name="Nowrousian M."/>
            <person name="Ottonello S."/>
            <person name="Baldrian P."/>
            <person name="Spatafora J.W."/>
            <person name="Henrissat B."/>
            <person name="Nagy L.G."/>
            <person name="Aury J.M."/>
            <person name="Wincker P."/>
            <person name="Grigoriev I.V."/>
            <person name="Bonfante P."/>
            <person name="Martin F.M."/>
        </authorList>
    </citation>
    <scope>NUCLEOTIDE SEQUENCE [LARGE SCALE GENOMIC DNA]</scope>
    <source>
        <strain evidence="7 8">ATCC MYA-4762</strain>
    </source>
</reference>
<keyword evidence="2" id="KW-0805">Transcription regulation</keyword>
<keyword evidence="7" id="KW-0648">Protein biosynthesis</keyword>
<dbReference type="GO" id="GO:0000124">
    <property type="term" value="C:SAGA complex"/>
    <property type="evidence" value="ECO:0007669"/>
    <property type="project" value="TreeGrafter"/>
</dbReference>
<evidence type="ECO:0000256" key="3">
    <source>
        <dbReference type="ARBA" id="ARBA00023163"/>
    </source>
</evidence>
<feature type="compositionally biased region" description="Low complexity" evidence="6">
    <location>
        <begin position="7"/>
        <end position="20"/>
    </location>
</feature>
<feature type="region of interest" description="Disordered" evidence="6">
    <location>
        <begin position="141"/>
        <end position="169"/>
    </location>
</feature>
<dbReference type="FunCoup" id="A0A3N4LAG2">
    <property type="interactions" value="400"/>
</dbReference>
<dbReference type="EMBL" id="ML121587">
    <property type="protein sequence ID" value="RPB19626.1"/>
    <property type="molecule type" value="Genomic_DNA"/>
</dbReference>
<name>A0A3N4LAG2_9PEZI</name>
<evidence type="ECO:0000313" key="7">
    <source>
        <dbReference type="EMBL" id="RPB19626.1"/>
    </source>
</evidence>
<dbReference type="InParanoid" id="A0A3N4LAG2"/>
<evidence type="ECO:0000256" key="5">
    <source>
        <dbReference type="ARBA" id="ARBA00025730"/>
    </source>
</evidence>
<dbReference type="PANTHER" id="PTHR21242">
    <property type="entry name" value="TRANSCRIPTION INITIATION FACTOR TFIID SUBUNIT 10"/>
    <property type="match status" value="1"/>
</dbReference>